<dbReference type="OrthoDB" id="582170at2"/>
<dbReference type="Gene3D" id="3.40.50.2300">
    <property type="match status" value="1"/>
</dbReference>
<reference evidence="1 2" key="1">
    <citation type="submission" date="2018-12" db="EMBL/GenBank/DDBJ databases">
        <title>Complete genome sequencing of Tabrizicola sp. K13M18.</title>
        <authorList>
            <person name="Bae J.-W."/>
        </authorList>
    </citation>
    <scope>NUCLEOTIDE SEQUENCE [LARGE SCALE GENOMIC DNA]</scope>
    <source>
        <strain evidence="1 2">K13M18</strain>
    </source>
</reference>
<dbReference type="Proteomes" id="UP000282002">
    <property type="component" value="Chromosome"/>
</dbReference>
<evidence type="ECO:0000313" key="2">
    <source>
        <dbReference type="Proteomes" id="UP000282002"/>
    </source>
</evidence>
<proteinExistence type="predicted"/>
<protein>
    <recommendedName>
        <fullName evidence="3">Response regulator</fullName>
    </recommendedName>
</protein>
<keyword evidence="2" id="KW-1185">Reference proteome</keyword>
<evidence type="ECO:0000313" key="1">
    <source>
        <dbReference type="EMBL" id="AZL58106.1"/>
    </source>
</evidence>
<gene>
    <name evidence="1" type="ORF">EI545_04190</name>
</gene>
<dbReference type="KEGG" id="taw:EI545_04190"/>
<sequence>MPFDFQGKRILILQDNPVAGAEIAIALSTANATVLGPCHDLGTAEMQVMHSELAILDVDVRGRRTFALADRLAVQNVPYVFFSATAGCRLPERFARIDCIARPSSPLVAVRRLELRSREAEPPTFPDLVPLLRQRACGILKDPLAADRLVERTLQLALEDSGTLPCQSGLLAWLHGLMDRALQVGRSQFLN</sequence>
<evidence type="ECO:0008006" key="3">
    <source>
        <dbReference type="Google" id="ProtNLM"/>
    </source>
</evidence>
<organism evidence="1 2">
    <name type="scientific">Tabrizicola piscis</name>
    <dbReference type="NCBI Taxonomy" id="2494374"/>
    <lineage>
        <taxon>Bacteria</taxon>
        <taxon>Pseudomonadati</taxon>
        <taxon>Pseudomonadota</taxon>
        <taxon>Alphaproteobacteria</taxon>
        <taxon>Rhodobacterales</taxon>
        <taxon>Paracoccaceae</taxon>
        <taxon>Tabrizicola</taxon>
    </lineage>
</organism>
<name>A0A3S8U3D0_9RHOB</name>
<dbReference type="AlphaFoldDB" id="A0A3S8U3D0"/>
<dbReference type="RefSeq" id="WP_125324307.1">
    <property type="nucleotide sequence ID" value="NZ_CP034328.1"/>
</dbReference>
<accession>A0A3S8U3D0</accession>
<dbReference type="EMBL" id="CP034328">
    <property type="protein sequence ID" value="AZL58106.1"/>
    <property type="molecule type" value="Genomic_DNA"/>
</dbReference>